<dbReference type="Proteomes" id="UP000663879">
    <property type="component" value="Unassembled WGS sequence"/>
</dbReference>
<feature type="region of interest" description="Disordered" evidence="1">
    <location>
        <begin position="108"/>
        <end position="168"/>
    </location>
</feature>
<evidence type="ECO:0000313" key="3">
    <source>
        <dbReference type="Proteomes" id="UP000663879"/>
    </source>
</evidence>
<dbReference type="EMBL" id="CAJNOC010002881">
    <property type="protein sequence ID" value="CAF0956414.1"/>
    <property type="molecule type" value="Genomic_DNA"/>
</dbReference>
<evidence type="ECO:0000313" key="2">
    <source>
        <dbReference type="EMBL" id="CAF0956414.1"/>
    </source>
</evidence>
<gene>
    <name evidence="2" type="ORF">OXX778_LOCUS14218</name>
</gene>
<feature type="compositionally biased region" description="Basic residues" evidence="1">
    <location>
        <begin position="159"/>
        <end position="168"/>
    </location>
</feature>
<feature type="compositionally biased region" description="Low complexity" evidence="1">
    <location>
        <begin position="108"/>
        <end position="127"/>
    </location>
</feature>
<name>A0A814DJ55_9BILA</name>
<keyword evidence="3" id="KW-1185">Reference proteome</keyword>
<comment type="caution">
    <text evidence="2">The sequence shown here is derived from an EMBL/GenBank/DDBJ whole genome shotgun (WGS) entry which is preliminary data.</text>
</comment>
<organism evidence="2 3">
    <name type="scientific">Brachionus calyciflorus</name>
    <dbReference type="NCBI Taxonomy" id="104777"/>
    <lineage>
        <taxon>Eukaryota</taxon>
        <taxon>Metazoa</taxon>
        <taxon>Spiralia</taxon>
        <taxon>Gnathifera</taxon>
        <taxon>Rotifera</taxon>
        <taxon>Eurotatoria</taxon>
        <taxon>Monogononta</taxon>
        <taxon>Pseudotrocha</taxon>
        <taxon>Ploima</taxon>
        <taxon>Brachionidae</taxon>
        <taxon>Brachionus</taxon>
    </lineage>
</organism>
<dbReference type="AlphaFoldDB" id="A0A814DJ55"/>
<reference evidence="2" key="1">
    <citation type="submission" date="2021-02" db="EMBL/GenBank/DDBJ databases">
        <authorList>
            <person name="Nowell W R."/>
        </authorList>
    </citation>
    <scope>NUCLEOTIDE SEQUENCE</scope>
    <source>
        <strain evidence="2">Ploen Becks lab</strain>
    </source>
</reference>
<evidence type="ECO:0000256" key="1">
    <source>
        <dbReference type="SAM" id="MobiDB-lite"/>
    </source>
</evidence>
<accession>A0A814DJ55</accession>
<proteinExistence type="predicted"/>
<sequence>MSSSELSQLKNEIVQRLKNGQKLHNMNKEGYILFYYENGYYHYITVDMKSNETIIKDDEEMIQFLISDPSNVNIYKKEENKPSKRGYKKKLNRRWKIYQEKLITVSCDDTNESSSCDSNSGKSNNESSRSESKYQQSEMLNYDSKVSDNSELVQPVTKEKKRIKKGRH</sequence>
<protein>
    <submittedName>
        <fullName evidence="2">Uncharacterized protein</fullName>
    </submittedName>
</protein>